<gene>
    <name evidence="3" type="ORF">ACFPOG_00990</name>
</gene>
<dbReference type="InterPro" id="IPR001254">
    <property type="entry name" value="Trypsin_dom"/>
</dbReference>
<dbReference type="EMBL" id="JBHSMJ010000004">
    <property type="protein sequence ID" value="MFC5446827.1"/>
    <property type="molecule type" value="Genomic_DNA"/>
</dbReference>
<dbReference type="RefSeq" id="WP_270880476.1">
    <property type="nucleotide sequence ID" value="NZ_JAQFVF010000033.1"/>
</dbReference>
<keyword evidence="1" id="KW-0645">Protease</keyword>
<keyword evidence="4" id="KW-1185">Reference proteome</keyword>
<evidence type="ECO:0000256" key="1">
    <source>
        <dbReference type="ARBA" id="ARBA00022825"/>
    </source>
</evidence>
<dbReference type="GO" id="GO:0016787">
    <property type="term" value="F:hydrolase activity"/>
    <property type="evidence" value="ECO:0007669"/>
    <property type="project" value="UniProtKB-KW"/>
</dbReference>
<dbReference type="Proteomes" id="UP001596044">
    <property type="component" value="Unassembled WGS sequence"/>
</dbReference>
<keyword evidence="1" id="KW-0720">Serine protease</keyword>
<dbReference type="InterPro" id="IPR009003">
    <property type="entry name" value="Peptidase_S1_PA"/>
</dbReference>
<evidence type="ECO:0000313" key="4">
    <source>
        <dbReference type="Proteomes" id="UP001596044"/>
    </source>
</evidence>
<protein>
    <submittedName>
        <fullName evidence="3">Trypsin-like serine protease</fullName>
        <ecNumber evidence="3">3.4.21.-</ecNumber>
    </submittedName>
</protein>
<keyword evidence="3" id="KW-0378">Hydrolase</keyword>
<dbReference type="InterPro" id="IPR043504">
    <property type="entry name" value="Peptidase_S1_PA_chymotrypsin"/>
</dbReference>
<dbReference type="SUPFAM" id="SSF50494">
    <property type="entry name" value="Trypsin-like serine proteases"/>
    <property type="match status" value="1"/>
</dbReference>
<evidence type="ECO:0000313" key="3">
    <source>
        <dbReference type="EMBL" id="MFC5446827.1"/>
    </source>
</evidence>
<sequence length="165" mass="17013">MTAGHCLGAIGETWYQGGRSIGTTAAKSSSSYADAGLILVSPDKLSHYIYSNNNSTYMTMKSTLPLGGETVGDTVCVSGGKTDNSNCGTVISTNFSGSVAGGGYYSGQVEANYYAQSGDSGGPTFSAYQLMGIHVATNLSNNYDNLYSKVSRVLSSLGVTAITGY</sequence>
<comment type="caution">
    <text evidence="3">The sequence shown here is derived from an EMBL/GenBank/DDBJ whole genome shotgun (WGS) entry which is preliminary data.</text>
</comment>
<dbReference type="Pfam" id="PF00089">
    <property type="entry name" value="Trypsin"/>
    <property type="match status" value="1"/>
</dbReference>
<feature type="domain" description="Peptidase S1" evidence="2">
    <location>
        <begin position="2"/>
        <end position="154"/>
    </location>
</feature>
<name>A0ABW0K239_9BACL</name>
<proteinExistence type="predicted"/>
<organism evidence="3 4">
    <name type="scientific">Paenibacillus aestuarii</name>
    <dbReference type="NCBI Taxonomy" id="516965"/>
    <lineage>
        <taxon>Bacteria</taxon>
        <taxon>Bacillati</taxon>
        <taxon>Bacillota</taxon>
        <taxon>Bacilli</taxon>
        <taxon>Bacillales</taxon>
        <taxon>Paenibacillaceae</taxon>
        <taxon>Paenibacillus</taxon>
    </lineage>
</organism>
<evidence type="ECO:0000259" key="2">
    <source>
        <dbReference type="Pfam" id="PF00089"/>
    </source>
</evidence>
<accession>A0ABW0K239</accession>
<reference evidence="4" key="1">
    <citation type="journal article" date="2019" name="Int. J. Syst. Evol. Microbiol.">
        <title>The Global Catalogue of Microorganisms (GCM) 10K type strain sequencing project: providing services to taxonomists for standard genome sequencing and annotation.</title>
        <authorList>
            <consortium name="The Broad Institute Genomics Platform"/>
            <consortium name="The Broad Institute Genome Sequencing Center for Infectious Disease"/>
            <person name="Wu L."/>
            <person name="Ma J."/>
        </authorList>
    </citation>
    <scope>NUCLEOTIDE SEQUENCE [LARGE SCALE GENOMIC DNA]</scope>
    <source>
        <strain evidence="4">KACC 11904</strain>
    </source>
</reference>
<dbReference type="Gene3D" id="2.40.10.10">
    <property type="entry name" value="Trypsin-like serine proteases"/>
    <property type="match status" value="2"/>
</dbReference>
<dbReference type="EC" id="3.4.21.-" evidence="3"/>